<evidence type="ECO:0000313" key="2">
    <source>
        <dbReference type="EMBL" id="KKY25376.1"/>
    </source>
</evidence>
<dbReference type="PANTHER" id="PTHR31571:SF5">
    <property type="entry name" value="ALTERED INHERITANCE OF MITOCHONDRIA PROTEIN 6"/>
    <property type="match status" value="1"/>
</dbReference>
<dbReference type="InterPro" id="IPR017946">
    <property type="entry name" value="PLC-like_Pdiesterase_TIM-brl"/>
</dbReference>
<evidence type="ECO:0000256" key="1">
    <source>
        <dbReference type="ARBA" id="ARBA00008858"/>
    </source>
</evidence>
<reference evidence="2 3" key="2">
    <citation type="submission" date="2015-05" db="EMBL/GenBank/DDBJ databases">
        <authorList>
            <person name="Morales-Cruz A."/>
            <person name="Amrine K.C."/>
            <person name="Cantu D."/>
        </authorList>
    </citation>
    <scope>NUCLEOTIDE SEQUENCE [LARGE SCALE GENOMIC DNA]</scope>
    <source>
        <strain evidence="2">UCRPC4</strain>
    </source>
</reference>
<comment type="caution">
    <text evidence="2">The sequence shown here is derived from an EMBL/GenBank/DDBJ whole genome shotgun (WGS) entry which is preliminary data.</text>
</comment>
<dbReference type="AlphaFoldDB" id="A0A0G2ETA4"/>
<dbReference type="InterPro" id="IPR051236">
    <property type="entry name" value="HAT_RTT109-like"/>
</dbReference>
<name>A0A0G2ETA4_PHACM</name>
<dbReference type="PANTHER" id="PTHR31571">
    <property type="entry name" value="ALTERED INHERITANCE OF MITOCHONDRIA PROTEIN 6"/>
    <property type="match status" value="1"/>
</dbReference>
<reference evidence="2 3" key="1">
    <citation type="submission" date="2015-05" db="EMBL/GenBank/DDBJ databases">
        <title>Distinctive expansion of gene families associated with plant cell wall degradation and secondary metabolism in the genomes of grapevine trunk pathogens.</title>
        <authorList>
            <person name="Lawrence D.P."/>
            <person name="Travadon R."/>
            <person name="Rolshausen P.E."/>
            <person name="Baumgartner K."/>
        </authorList>
    </citation>
    <scope>NUCLEOTIDE SEQUENCE [LARGE SCALE GENOMIC DNA]</scope>
    <source>
        <strain evidence="2">UCRPC4</strain>
    </source>
</reference>
<evidence type="ECO:0000313" key="3">
    <source>
        <dbReference type="Proteomes" id="UP000053317"/>
    </source>
</evidence>
<dbReference type="SUPFAM" id="SSF51695">
    <property type="entry name" value="PLC-like phosphodiesterases"/>
    <property type="match status" value="1"/>
</dbReference>
<dbReference type="Proteomes" id="UP000053317">
    <property type="component" value="Unassembled WGS sequence"/>
</dbReference>
<gene>
    <name evidence="2" type="ORF">UCRPC4_g01854</name>
</gene>
<dbReference type="OrthoDB" id="4153866at2759"/>
<proteinExistence type="inferred from homology"/>
<dbReference type="EMBL" id="LCWF01000042">
    <property type="protein sequence ID" value="KKY25376.1"/>
    <property type="molecule type" value="Genomic_DNA"/>
</dbReference>
<protein>
    <submittedName>
        <fullName evidence="2">Putative alkaline phosphatase</fullName>
    </submittedName>
</protein>
<keyword evidence="3" id="KW-1185">Reference proteome</keyword>
<accession>A0A0G2ETA4</accession>
<dbReference type="GO" id="GO:0006629">
    <property type="term" value="P:lipid metabolic process"/>
    <property type="evidence" value="ECO:0007669"/>
    <property type="project" value="InterPro"/>
</dbReference>
<dbReference type="GO" id="GO:0008081">
    <property type="term" value="F:phosphoric diester hydrolase activity"/>
    <property type="evidence" value="ECO:0007669"/>
    <property type="project" value="InterPro"/>
</dbReference>
<comment type="similarity">
    <text evidence="1">Belongs to the AIM6 family.</text>
</comment>
<organism evidence="2 3">
    <name type="scientific">Phaeomoniella chlamydospora</name>
    <name type="common">Phaeoacremonium chlamydosporum</name>
    <dbReference type="NCBI Taxonomy" id="158046"/>
    <lineage>
        <taxon>Eukaryota</taxon>
        <taxon>Fungi</taxon>
        <taxon>Dikarya</taxon>
        <taxon>Ascomycota</taxon>
        <taxon>Pezizomycotina</taxon>
        <taxon>Eurotiomycetes</taxon>
        <taxon>Chaetothyriomycetidae</taxon>
        <taxon>Phaeomoniellales</taxon>
        <taxon>Phaeomoniellaceae</taxon>
        <taxon>Phaeomoniella</taxon>
    </lineage>
</organism>
<sequence length="310" mass="33634">MASTASAQRSQGSVPVDLSYSFQQILANASGDVKYTYPMDLTRGIIPKAIHSHNDYWRDLPVYTALSVGCISIEADVWLVNGTLYIGHELSALQPARTFDSLYIQPILNILYRQNPTTRFINGSTTKNGVFDTSSSQILYLFVDLKTDGETTWPYVLSALEPLRSAGYLTTTNGTGITSGPVTIIGTGNTPLEHILNNTHRDYFYDAPLATLSQYTNITSLVSPIASTDYEANIGSPNGTTFNATQIDSMVSQINEAKRRGIAARYWNTPGWPISTRNAVWAKVLELGAGLLNADAVADAAGFSGTSGNW</sequence>